<dbReference type="PANTHER" id="PTHR43713:SF3">
    <property type="entry name" value="GLUTAMATE-1-SEMIALDEHYDE 2,1-AMINOMUTASE 1, CHLOROPLASTIC-RELATED"/>
    <property type="match status" value="1"/>
</dbReference>
<evidence type="ECO:0008006" key="6">
    <source>
        <dbReference type="Google" id="ProtNLM"/>
    </source>
</evidence>
<name>A0A0F8V6Y7_9EURO</name>
<reference evidence="4 5" key="1">
    <citation type="submission" date="2015-02" db="EMBL/GenBank/DDBJ databases">
        <title>Draft Genome Sequences of Two Closely-Related Aflatoxigenic Aspergillus Species Obtained from the Cote d'Ivoire.</title>
        <authorList>
            <person name="Moore G.G."/>
            <person name="Beltz S.B."/>
            <person name="Mack B.M."/>
        </authorList>
    </citation>
    <scope>NUCLEOTIDE SEQUENCE [LARGE SCALE GENOMIC DNA]</scope>
    <source>
        <strain evidence="4 5">SRRC1432</strain>
    </source>
</reference>
<dbReference type="InterPro" id="IPR005814">
    <property type="entry name" value="Aminotrans_3"/>
</dbReference>
<dbReference type="SUPFAM" id="SSF53383">
    <property type="entry name" value="PLP-dependent transferases"/>
    <property type="match status" value="1"/>
</dbReference>
<dbReference type="OrthoDB" id="425114at2759"/>
<dbReference type="Gene3D" id="3.90.1150.10">
    <property type="entry name" value="Aspartate Aminotransferase, domain 1"/>
    <property type="match status" value="1"/>
</dbReference>
<protein>
    <recommendedName>
        <fullName evidence="6">Glutamate-1-semialdehyde 2,1-aminomutase</fullName>
    </recommendedName>
</protein>
<accession>A0A0F8V6Y7</accession>
<dbReference type="GO" id="GO:0008483">
    <property type="term" value="F:transaminase activity"/>
    <property type="evidence" value="ECO:0007669"/>
    <property type="project" value="InterPro"/>
</dbReference>
<keyword evidence="2 3" id="KW-0663">Pyridoxal phosphate</keyword>
<evidence type="ECO:0000313" key="4">
    <source>
        <dbReference type="EMBL" id="KKK18721.1"/>
    </source>
</evidence>
<dbReference type="Gene3D" id="3.40.640.10">
    <property type="entry name" value="Type I PLP-dependent aspartate aminotransferase-like (Major domain)"/>
    <property type="match status" value="1"/>
</dbReference>
<dbReference type="AlphaFoldDB" id="A0A0F8V6Y7"/>
<dbReference type="Pfam" id="PF00202">
    <property type="entry name" value="Aminotran_3"/>
    <property type="match status" value="2"/>
</dbReference>
<evidence type="ECO:0000256" key="1">
    <source>
        <dbReference type="ARBA" id="ARBA00001933"/>
    </source>
</evidence>
<keyword evidence="5" id="KW-1185">Reference proteome</keyword>
<organism evidence="4 5">
    <name type="scientific">Aspergillus ochraceoroseus</name>
    <dbReference type="NCBI Taxonomy" id="138278"/>
    <lineage>
        <taxon>Eukaryota</taxon>
        <taxon>Fungi</taxon>
        <taxon>Dikarya</taxon>
        <taxon>Ascomycota</taxon>
        <taxon>Pezizomycotina</taxon>
        <taxon>Eurotiomycetes</taxon>
        <taxon>Eurotiomycetidae</taxon>
        <taxon>Eurotiales</taxon>
        <taxon>Aspergillaceae</taxon>
        <taxon>Aspergillus</taxon>
        <taxon>Aspergillus subgen. Nidulantes</taxon>
    </lineage>
</organism>
<evidence type="ECO:0000256" key="3">
    <source>
        <dbReference type="RuleBase" id="RU003560"/>
    </source>
</evidence>
<dbReference type="InterPro" id="IPR015421">
    <property type="entry name" value="PyrdxlP-dep_Trfase_major"/>
</dbReference>
<comment type="similarity">
    <text evidence="3">Belongs to the class-III pyridoxal-phosphate-dependent aminotransferase family.</text>
</comment>
<comment type="caution">
    <text evidence="4">The sequence shown here is derived from an EMBL/GenBank/DDBJ whole genome shotgun (WGS) entry which is preliminary data.</text>
</comment>
<dbReference type="PANTHER" id="PTHR43713">
    <property type="entry name" value="GLUTAMATE-1-SEMIALDEHYDE 2,1-AMINOMUTASE"/>
    <property type="match status" value="1"/>
</dbReference>
<sequence length="387" mass="41663">MQPHFPLYMASGRGSKLYDHDGHGYLDLLGDMTAGLYGHSHPVIRDAIISTMDNVGLSLGATTVAEARLAEAICDRFPSIEQLRFCNSGTEANLYALSVARQGTGLSKIIVFEGAYHGGVLYFAHGLAPNNVDKEDWIIRRYNDVDDAKRLIAENKGIAAAVLIEAMHAGCREGGGGCIPATAEFLHAVQDAANENVAAATSRASTPITPDLTTLGKWIGGGLAIGAFGGRQELLSIYDPRSSTIQHSGTFNNNTLAMNVGYAAITSVYTADVCVALNQIGDELRHSLEEIAKGTKMAVTGRGSVMNIHFLRTGGASLANTINDLHVPPESTDAILGDLFWFSLVDRGVWIAPRGMVSLLLGTIQEEIEQFQITRKFLREYEELVKL</sequence>
<dbReference type="VEuPathDB" id="FungiDB:P175DRAFT_0512361"/>
<dbReference type="InterPro" id="IPR015422">
    <property type="entry name" value="PyrdxlP-dep_Trfase_small"/>
</dbReference>
<dbReference type="EMBL" id="JYKN01001846">
    <property type="protein sequence ID" value="KKK18721.1"/>
    <property type="molecule type" value="Genomic_DNA"/>
</dbReference>
<gene>
    <name evidence="4" type="ORF">AOCH_002402</name>
</gene>
<proteinExistence type="inferred from homology"/>
<comment type="cofactor">
    <cofactor evidence="1">
        <name>pyridoxal 5'-phosphate</name>
        <dbReference type="ChEBI" id="CHEBI:597326"/>
    </cofactor>
</comment>
<evidence type="ECO:0000313" key="5">
    <source>
        <dbReference type="Proteomes" id="UP000034947"/>
    </source>
</evidence>
<dbReference type="GO" id="GO:0030170">
    <property type="term" value="F:pyridoxal phosphate binding"/>
    <property type="evidence" value="ECO:0007669"/>
    <property type="project" value="InterPro"/>
</dbReference>
<dbReference type="Proteomes" id="UP000034947">
    <property type="component" value="Unassembled WGS sequence"/>
</dbReference>
<evidence type="ECO:0000256" key="2">
    <source>
        <dbReference type="ARBA" id="ARBA00022898"/>
    </source>
</evidence>
<dbReference type="InterPro" id="IPR015424">
    <property type="entry name" value="PyrdxlP-dep_Trfase"/>
</dbReference>